<accession>A0A8B8PUT0</accession>
<dbReference type="Pfam" id="PF01565">
    <property type="entry name" value="FAD_binding_4"/>
    <property type="match status" value="1"/>
</dbReference>
<dbReference type="InterPro" id="IPR050432">
    <property type="entry name" value="FAD-linked_Oxidoreductases_BP"/>
</dbReference>
<comment type="catalytic activity">
    <reaction evidence="7">
        <text>N(6)-dimethylallyladenine + A + H2O = 3-methyl-2-butenal + adenine + AH2</text>
        <dbReference type="Rhea" id="RHEA:13625"/>
        <dbReference type="ChEBI" id="CHEBI:13193"/>
        <dbReference type="ChEBI" id="CHEBI:15377"/>
        <dbReference type="ChEBI" id="CHEBI:15825"/>
        <dbReference type="ChEBI" id="CHEBI:16708"/>
        <dbReference type="ChEBI" id="CHEBI:17499"/>
        <dbReference type="ChEBI" id="CHEBI:17660"/>
        <dbReference type="EC" id="1.5.99.12"/>
    </reaction>
</comment>
<dbReference type="InterPro" id="IPR016166">
    <property type="entry name" value="FAD-bd_PCMH"/>
</dbReference>
<keyword evidence="6" id="KW-0560">Oxidoreductase</keyword>
<evidence type="ECO:0000256" key="1">
    <source>
        <dbReference type="ARBA" id="ARBA00001974"/>
    </source>
</evidence>
<feature type="domain" description="FAD-binding PCMH-type" evidence="8">
    <location>
        <begin position="52"/>
        <end position="229"/>
    </location>
</feature>
<dbReference type="AlphaFoldDB" id="A0A8B8PUT0"/>
<dbReference type="InterPro" id="IPR016164">
    <property type="entry name" value="FAD-linked_Oxase-like_C"/>
</dbReference>
<dbReference type="PANTHER" id="PTHR13878">
    <property type="entry name" value="GULONOLACTONE OXIDASE"/>
    <property type="match status" value="1"/>
</dbReference>
<dbReference type="Gene3D" id="3.40.462.10">
    <property type="entry name" value="FAD-linked oxidases, C-terminal domain"/>
    <property type="match status" value="1"/>
</dbReference>
<dbReference type="InterPro" id="IPR016169">
    <property type="entry name" value="FAD-bd_PCMH_sub2"/>
</dbReference>
<evidence type="ECO:0000256" key="4">
    <source>
        <dbReference type="ARBA" id="ARBA00022630"/>
    </source>
</evidence>
<dbReference type="EC" id="1.5.99.12" evidence="3"/>
<keyword evidence="9" id="KW-1185">Reference proteome</keyword>
<evidence type="ECO:0000256" key="6">
    <source>
        <dbReference type="ARBA" id="ARBA00023002"/>
    </source>
</evidence>
<name>A0A8B8PUT0_9MYRT</name>
<dbReference type="Gene3D" id="3.30.43.10">
    <property type="entry name" value="Uridine Diphospho-n-acetylenolpyruvylglucosamine Reductase, domain 2"/>
    <property type="match status" value="1"/>
</dbReference>
<dbReference type="InterPro" id="IPR016170">
    <property type="entry name" value="Cytok_DH_C_sf"/>
</dbReference>
<evidence type="ECO:0000256" key="3">
    <source>
        <dbReference type="ARBA" id="ARBA00011928"/>
    </source>
</evidence>
<dbReference type="SUPFAM" id="SSF56176">
    <property type="entry name" value="FAD-binding/transporter-associated domain-like"/>
    <property type="match status" value="1"/>
</dbReference>
<dbReference type="GO" id="GO:0009690">
    <property type="term" value="P:cytokinin metabolic process"/>
    <property type="evidence" value="ECO:0007669"/>
    <property type="project" value="InterPro"/>
</dbReference>
<evidence type="ECO:0000256" key="5">
    <source>
        <dbReference type="ARBA" id="ARBA00022827"/>
    </source>
</evidence>
<reference evidence="10" key="1">
    <citation type="submission" date="2025-08" db="UniProtKB">
        <authorList>
            <consortium name="RefSeq"/>
        </authorList>
    </citation>
    <scope>IDENTIFICATION</scope>
    <source>
        <tissue evidence="10">Leaf</tissue>
    </source>
</reference>
<keyword evidence="5" id="KW-0274">FAD</keyword>
<dbReference type="SUPFAM" id="SSF55103">
    <property type="entry name" value="FAD-linked oxidases, C-terminal domain"/>
    <property type="match status" value="1"/>
</dbReference>
<protein>
    <recommendedName>
        <fullName evidence="3">cytokinin dehydrogenase</fullName>
        <ecNumber evidence="3">1.5.99.12</ecNumber>
    </recommendedName>
</protein>
<comment type="similarity">
    <text evidence="2">Belongs to the oxygen-dependent FAD-linked oxidoreductase family.</text>
</comment>
<dbReference type="InterPro" id="IPR006094">
    <property type="entry name" value="Oxid_FAD_bind_N"/>
</dbReference>
<dbReference type="InterPro" id="IPR016167">
    <property type="entry name" value="FAD-bd_PCMH_sub1"/>
</dbReference>
<dbReference type="Gene3D" id="3.30.465.10">
    <property type="match status" value="1"/>
</dbReference>
<dbReference type="GeneID" id="115746762"/>
<dbReference type="InterPro" id="IPR036318">
    <property type="entry name" value="FAD-bd_PCMH-like_sf"/>
</dbReference>
<dbReference type="Proteomes" id="UP000827889">
    <property type="component" value="Chromosome 4"/>
</dbReference>
<evidence type="ECO:0000256" key="2">
    <source>
        <dbReference type="ARBA" id="ARBA00005466"/>
    </source>
</evidence>
<dbReference type="PANTHER" id="PTHR13878:SF112">
    <property type="entry name" value="CYTOKININ DEHYDROGENASE 7"/>
    <property type="match status" value="1"/>
</dbReference>
<evidence type="ECO:0000259" key="8">
    <source>
        <dbReference type="PROSITE" id="PS51387"/>
    </source>
</evidence>
<evidence type="ECO:0000313" key="9">
    <source>
        <dbReference type="Proteomes" id="UP000827889"/>
    </source>
</evidence>
<dbReference type="Pfam" id="PF09265">
    <property type="entry name" value="Cytokin-bind"/>
    <property type="match status" value="1"/>
</dbReference>
<comment type="cofactor">
    <cofactor evidence="1">
        <name>FAD</name>
        <dbReference type="ChEBI" id="CHEBI:57692"/>
    </cofactor>
</comment>
<dbReference type="OrthoDB" id="415825at2759"/>
<dbReference type="KEGG" id="rarg:115746762"/>
<sequence>MMIAYAERFVHENDSEMRQDDGVSGLDLQLQGTLDWSPAATASASKDFGGLRSAKPLAVVRPSGSDDVARSVKAALRSPNLTVAARGNGHSINGQAMSDGGLVVDMRSADTDHFQVVGGGCGADYAVVAGGALWEDVLERCLRYGLAPRSYTDFLGLTVGGTLSNAGLSGQAFRYGPQTSNVTELEVVTGLGETLICSRSDNSELFFAVLGGLGQFGIITKAKILLQPAPDMVRWIRVVYADFGEFTRDAESLVTRPDGDTFDYIEGFAFVNSDDPVNGWPTVPLDRDQRFDPARLAPDAGSVLYCLELGLHHQGSDSPSSVDSVAGRLLGRLGFVEGLEFRRDVSYAEFLLRVKHAERHAKATGLWDAPHPWLNLFVSKADIADFDRTVFKGILKDGVGGPMLVYPILRTRWDKRTSVVLPESGEIFYLVALLRYALPYPDGPSADKVVSQNRDILQACDKNGFDYKLYLPYYQSQEEWKRHFGKQWARFVERKARFDPMAILAPGQKIFSRSSVPGKMACDGSGL</sequence>
<keyword evidence="4" id="KW-0285">Flavoprotein</keyword>
<proteinExistence type="inferred from homology"/>
<evidence type="ECO:0000313" key="10">
    <source>
        <dbReference type="RefSeq" id="XP_030538534.1"/>
    </source>
</evidence>
<evidence type="ECO:0000256" key="7">
    <source>
        <dbReference type="ARBA" id="ARBA00048224"/>
    </source>
</evidence>
<organism evidence="9 10">
    <name type="scientific">Rhodamnia argentea</name>
    <dbReference type="NCBI Taxonomy" id="178133"/>
    <lineage>
        <taxon>Eukaryota</taxon>
        <taxon>Viridiplantae</taxon>
        <taxon>Streptophyta</taxon>
        <taxon>Embryophyta</taxon>
        <taxon>Tracheophyta</taxon>
        <taxon>Spermatophyta</taxon>
        <taxon>Magnoliopsida</taxon>
        <taxon>eudicotyledons</taxon>
        <taxon>Gunneridae</taxon>
        <taxon>Pentapetalae</taxon>
        <taxon>rosids</taxon>
        <taxon>malvids</taxon>
        <taxon>Myrtales</taxon>
        <taxon>Myrtaceae</taxon>
        <taxon>Myrtoideae</taxon>
        <taxon>Myrteae</taxon>
        <taxon>Australasian group</taxon>
        <taxon>Rhodamnia</taxon>
    </lineage>
</organism>
<dbReference type="RefSeq" id="XP_030538534.1">
    <property type="nucleotide sequence ID" value="XM_030682674.2"/>
</dbReference>
<dbReference type="GO" id="GO:0071949">
    <property type="term" value="F:FAD binding"/>
    <property type="evidence" value="ECO:0007669"/>
    <property type="project" value="InterPro"/>
</dbReference>
<dbReference type="InterPro" id="IPR015345">
    <property type="entry name" value="Cytokinin_DH_FAD/cytokin-bd"/>
</dbReference>
<gene>
    <name evidence="10" type="primary">LOC115746762</name>
</gene>
<dbReference type="PROSITE" id="PS51387">
    <property type="entry name" value="FAD_PCMH"/>
    <property type="match status" value="1"/>
</dbReference>
<dbReference type="GO" id="GO:0019139">
    <property type="term" value="F:cytokinin dehydrogenase activity"/>
    <property type="evidence" value="ECO:0007669"/>
    <property type="project" value="UniProtKB-EC"/>
</dbReference>